<evidence type="ECO:0000256" key="1">
    <source>
        <dbReference type="SAM" id="MobiDB-lite"/>
    </source>
</evidence>
<dbReference type="EMBL" id="CADEPI010000084">
    <property type="protein sequence ID" value="CAB3373279.1"/>
    <property type="molecule type" value="Genomic_DNA"/>
</dbReference>
<keyword evidence="3" id="KW-1185">Reference proteome</keyword>
<reference evidence="2 3" key="1">
    <citation type="submission" date="2020-04" db="EMBL/GenBank/DDBJ databases">
        <authorList>
            <person name="Alioto T."/>
            <person name="Alioto T."/>
            <person name="Gomez Garrido J."/>
        </authorList>
    </citation>
    <scope>NUCLEOTIDE SEQUENCE [LARGE SCALE GENOMIC DNA]</scope>
</reference>
<organism evidence="2 3">
    <name type="scientific">Cloeon dipterum</name>
    <dbReference type="NCBI Taxonomy" id="197152"/>
    <lineage>
        <taxon>Eukaryota</taxon>
        <taxon>Metazoa</taxon>
        <taxon>Ecdysozoa</taxon>
        <taxon>Arthropoda</taxon>
        <taxon>Hexapoda</taxon>
        <taxon>Insecta</taxon>
        <taxon>Pterygota</taxon>
        <taxon>Palaeoptera</taxon>
        <taxon>Ephemeroptera</taxon>
        <taxon>Pisciforma</taxon>
        <taxon>Baetidae</taxon>
        <taxon>Cloeon</taxon>
    </lineage>
</organism>
<gene>
    <name evidence="2" type="ORF">CLODIP_2_CD13234</name>
</gene>
<dbReference type="AlphaFoldDB" id="A0A8S1CYX6"/>
<comment type="caution">
    <text evidence="2">The sequence shown here is derived from an EMBL/GenBank/DDBJ whole genome shotgun (WGS) entry which is preliminary data.</text>
</comment>
<protein>
    <submittedName>
        <fullName evidence="2">Uncharacterized protein</fullName>
    </submittedName>
</protein>
<feature type="region of interest" description="Disordered" evidence="1">
    <location>
        <begin position="1"/>
        <end position="24"/>
    </location>
</feature>
<evidence type="ECO:0000313" key="3">
    <source>
        <dbReference type="Proteomes" id="UP000494165"/>
    </source>
</evidence>
<feature type="compositionally biased region" description="Polar residues" evidence="1">
    <location>
        <begin position="1"/>
        <end position="11"/>
    </location>
</feature>
<dbReference type="Proteomes" id="UP000494165">
    <property type="component" value="Unassembled WGS sequence"/>
</dbReference>
<sequence length="142" mass="15959">MNLPTNSLSANNERKAGRRRRKAHSALQTALFTLLRRFREPNSFSLGANGVQVNDSAAHRIRNECPRCIGTHIAKRRERVHQPRERKRATTCSFRKQKQGGNYPGGSLAEKRMEIRTHAAAEGSQSRVAARCAVVWGINLKT</sequence>
<name>A0A8S1CYX6_9INSE</name>
<evidence type="ECO:0000313" key="2">
    <source>
        <dbReference type="EMBL" id="CAB3373279.1"/>
    </source>
</evidence>
<proteinExistence type="predicted"/>
<accession>A0A8S1CYX6</accession>